<proteinExistence type="predicted"/>
<accession>A0A915CYR3</accession>
<name>A0A915CYR3_9BILA</name>
<dbReference type="Proteomes" id="UP000887574">
    <property type="component" value="Unplaced"/>
</dbReference>
<organism evidence="1 2">
    <name type="scientific">Ditylenchus dipsaci</name>
    <dbReference type="NCBI Taxonomy" id="166011"/>
    <lineage>
        <taxon>Eukaryota</taxon>
        <taxon>Metazoa</taxon>
        <taxon>Ecdysozoa</taxon>
        <taxon>Nematoda</taxon>
        <taxon>Chromadorea</taxon>
        <taxon>Rhabditida</taxon>
        <taxon>Tylenchina</taxon>
        <taxon>Tylenchomorpha</taxon>
        <taxon>Sphaerularioidea</taxon>
        <taxon>Anguinidae</taxon>
        <taxon>Anguininae</taxon>
        <taxon>Ditylenchus</taxon>
    </lineage>
</organism>
<keyword evidence="1" id="KW-1185">Reference proteome</keyword>
<sequence>MSNDDQNSMDDFFGLVQEYLKGDKDQPAHTPARLLSKFNALQLSKGNRTLLVANKLVINFSKSNFVYGNMEKLEELFWKILEI</sequence>
<evidence type="ECO:0000313" key="2">
    <source>
        <dbReference type="WBParaSite" id="jg13692"/>
    </source>
</evidence>
<protein>
    <submittedName>
        <fullName evidence="2">Uncharacterized protein</fullName>
    </submittedName>
</protein>
<evidence type="ECO:0000313" key="1">
    <source>
        <dbReference type="Proteomes" id="UP000887574"/>
    </source>
</evidence>
<reference evidence="2" key="1">
    <citation type="submission" date="2022-11" db="UniProtKB">
        <authorList>
            <consortium name="WormBaseParasite"/>
        </authorList>
    </citation>
    <scope>IDENTIFICATION</scope>
</reference>
<dbReference type="AlphaFoldDB" id="A0A915CYR3"/>
<dbReference type="WBParaSite" id="jg13692">
    <property type="protein sequence ID" value="jg13692"/>
    <property type="gene ID" value="jg13692"/>
</dbReference>